<feature type="transmembrane region" description="Helical" evidence="1">
    <location>
        <begin position="367"/>
        <end position="387"/>
    </location>
</feature>
<keyword evidence="1" id="KW-0472">Membrane</keyword>
<dbReference type="InterPro" id="IPR019336">
    <property type="entry name" value="GPR180/TMEM145_TM"/>
</dbReference>
<feature type="signal peptide" evidence="2">
    <location>
        <begin position="1"/>
        <end position="23"/>
    </location>
</feature>
<gene>
    <name evidence="4" type="primary">Tmem145</name>
    <name evidence="4" type="ORF">SNAT2548_LOCUS16235</name>
</gene>
<evidence type="ECO:0000313" key="5">
    <source>
        <dbReference type="Proteomes" id="UP000604046"/>
    </source>
</evidence>
<keyword evidence="2" id="KW-0732">Signal</keyword>
<evidence type="ECO:0000256" key="1">
    <source>
        <dbReference type="SAM" id="Phobius"/>
    </source>
</evidence>
<feature type="chain" id="PRO_5032556326" evidence="2">
    <location>
        <begin position="24"/>
        <end position="521"/>
    </location>
</feature>
<organism evidence="4 5">
    <name type="scientific">Symbiodinium natans</name>
    <dbReference type="NCBI Taxonomy" id="878477"/>
    <lineage>
        <taxon>Eukaryota</taxon>
        <taxon>Sar</taxon>
        <taxon>Alveolata</taxon>
        <taxon>Dinophyceae</taxon>
        <taxon>Suessiales</taxon>
        <taxon>Symbiodiniaceae</taxon>
        <taxon>Symbiodinium</taxon>
    </lineage>
</organism>
<sequence>MAEHENRGFWRLLLLLLVLPADPDCCGHGAFVTIAGGKKIAGPVRIAGPKKENQWRYLSKFGYETGTGSFNFRFQLAAPKSIPEAAVLQLEVYLDEHWPDVEAEPNFCDRQKRAKQVRNISIGPGSNWTEWSQGTLSQNIRPHIWYFVISDCQQSLANFTHRLKFEFHAQQPNGSEFSVEMRGMLLANVLFLVSFIVFLHWFAKRTLAFGKSAGYVHPVIWTLASGMITQFVAQTMHTIHLLAYKYDGDGLKACEVLSEILFMLAQVIQTSLLILIALGYTLLQSKIGELDLMIPMCFMIGVIHIMLVGFGKIKDDASYKYHENEGVIGWILLSLRLGLYCWFLWAVQSSAREGGFKIANFLRQFRIAGSLYFLAFPAIFLVTQLFAQYLQHSVMTIGQMVMQTGFNLWLSSLFLTRGEYFKAHLAPPPASRRCCKTPQDPARLRVSYLNAGSQSCAFQLTAFARMRNLLLMGSTAQCSEGGRVQRWAFQLAPASHLHLFPPANAVFSEPQQHTCCWVFMP</sequence>
<keyword evidence="1" id="KW-0812">Transmembrane</keyword>
<dbReference type="GO" id="GO:0007186">
    <property type="term" value="P:G protein-coupled receptor signaling pathway"/>
    <property type="evidence" value="ECO:0007669"/>
    <property type="project" value="InterPro"/>
</dbReference>
<dbReference type="AlphaFoldDB" id="A0A812N9B3"/>
<feature type="transmembrane region" description="Helical" evidence="1">
    <location>
        <begin position="260"/>
        <end position="283"/>
    </location>
</feature>
<reference evidence="4" key="1">
    <citation type="submission" date="2021-02" db="EMBL/GenBank/DDBJ databases">
        <authorList>
            <person name="Dougan E. K."/>
            <person name="Rhodes N."/>
            <person name="Thang M."/>
            <person name="Chan C."/>
        </authorList>
    </citation>
    <scope>NUCLEOTIDE SEQUENCE</scope>
</reference>
<feature type="transmembrane region" description="Helical" evidence="1">
    <location>
        <begin position="183"/>
        <end position="203"/>
    </location>
</feature>
<dbReference type="PANTHER" id="PTHR23252">
    <property type="entry name" value="INTIMAL THICKNESS RECEPTOR-RELATED"/>
    <property type="match status" value="1"/>
</dbReference>
<dbReference type="InterPro" id="IPR047831">
    <property type="entry name" value="GPR180/TMEM145"/>
</dbReference>
<name>A0A812N9B3_9DINO</name>
<dbReference type="PANTHER" id="PTHR23252:SF24">
    <property type="entry name" value="TRANSMEMBRANE PROTEIN 145"/>
    <property type="match status" value="1"/>
</dbReference>
<feature type="transmembrane region" description="Helical" evidence="1">
    <location>
        <begin position="327"/>
        <end position="347"/>
    </location>
</feature>
<evidence type="ECO:0000256" key="2">
    <source>
        <dbReference type="SAM" id="SignalP"/>
    </source>
</evidence>
<keyword evidence="1" id="KW-1133">Transmembrane helix</keyword>
<feature type="domain" description="GPR180/TMEM145 transmembrane" evidence="3">
    <location>
        <begin position="192"/>
        <end position="404"/>
    </location>
</feature>
<dbReference type="GO" id="GO:0019236">
    <property type="term" value="P:response to pheromone"/>
    <property type="evidence" value="ECO:0007669"/>
    <property type="project" value="InterPro"/>
</dbReference>
<accession>A0A812N9B3</accession>
<comment type="caution">
    <text evidence="4">The sequence shown here is derived from an EMBL/GenBank/DDBJ whole genome shotgun (WGS) entry which is preliminary data.</text>
</comment>
<dbReference type="EMBL" id="CAJNDS010002078">
    <property type="protein sequence ID" value="CAE7309103.1"/>
    <property type="molecule type" value="Genomic_DNA"/>
</dbReference>
<dbReference type="OrthoDB" id="45670at2759"/>
<protein>
    <submittedName>
        <fullName evidence="4">Tmem145 protein</fullName>
    </submittedName>
</protein>
<dbReference type="Pfam" id="PF10192">
    <property type="entry name" value="GPR180-TMEM145_TM"/>
    <property type="match status" value="1"/>
</dbReference>
<dbReference type="Proteomes" id="UP000604046">
    <property type="component" value="Unassembled WGS sequence"/>
</dbReference>
<keyword evidence="5" id="KW-1185">Reference proteome</keyword>
<feature type="transmembrane region" description="Helical" evidence="1">
    <location>
        <begin position="290"/>
        <end position="307"/>
    </location>
</feature>
<evidence type="ECO:0000259" key="3">
    <source>
        <dbReference type="Pfam" id="PF10192"/>
    </source>
</evidence>
<feature type="transmembrane region" description="Helical" evidence="1">
    <location>
        <begin position="215"/>
        <end position="240"/>
    </location>
</feature>
<evidence type="ECO:0000313" key="4">
    <source>
        <dbReference type="EMBL" id="CAE7309103.1"/>
    </source>
</evidence>
<proteinExistence type="predicted"/>